<feature type="compositionally biased region" description="Basic and acidic residues" evidence="1">
    <location>
        <begin position="93"/>
        <end position="106"/>
    </location>
</feature>
<dbReference type="GO" id="GO:0000978">
    <property type="term" value="F:RNA polymerase II cis-regulatory region sequence-specific DNA binding"/>
    <property type="evidence" value="ECO:0000318"/>
    <property type="project" value="GO_Central"/>
</dbReference>
<gene>
    <name evidence="3" type="ORF">KFL_006170090</name>
</gene>
<evidence type="ECO:0000256" key="1">
    <source>
        <dbReference type="SAM" id="MobiDB-lite"/>
    </source>
</evidence>
<dbReference type="GO" id="GO:0006351">
    <property type="term" value="P:DNA-templated transcription"/>
    <property type="evidence" value="ECO:0007669"/>
    <property type="project" value="InterPro"/>
</dbReference>
<dbReference type="SMART" id="SM00338">
    <property type="entry name" value="BRLZ"/>
    <property type="match status" value="1"/>
</dbReference>
<dbReference type="PANTHER" id="PTHR23334:SF20">
    <property type="entry name" value="BASIC LEUCINE ZIPPER 24"/>
    <property type="match status" value="1"/>
</dbReference>
<dbReference type="InterPro" id="IPR004827">
    <property type="entry name" value="bZIP"/>
</dbReference>
<dbReference type="PANTHER" id="PTHR23334">
    <property type="entry name" value="CCAAT/ENHANCER BINDING PROTEIN"/>
    <property type="match status" value="1"/>
</dbReference>
<dbReference type="CDD" id="cd14686">
    <property type="entry name" value="bZIP"/>
    <property type="match status" value="1"/>
</dbReference>
<proteinExistence type="predicted"/>
<evidence type="ECO:0000313" key="3">
    <source>
        <dbReference type="EMBL" id="GAQ90241.1"/>
    </source>
</evidence>
<evidence type="ECO:0000313" key="4">
    <source>
        <dbReference type="Proteomes" id="UP000054558"/>
    </source>
</evidence>
<dbReference type="Proteomes" id="UP000054558">
    <property type="component" value="Unassembled WGS sequence"/>
</dbReference>
<dbReference type="EMBL" id="DF237566">
    <property type="protein sequence ID" value="GAQ90241.1"/>
    <property type="molecule type" value="Genomic_DNA"/>
</dbReference>
<sequence>MEGGRTEELSTLQHSDEDIFQGMQPAPDLDFLGGHSHDQSVDDYIEELLNGTLACTHTHVCNPPGPDLEHTHSCQHTHTRLLTPLLPAESEAEDQKSSEKGSEGASRKRKPIPPANNREAVRKYRERKKARTEYLEGEVARLQAINGQLVKRLQGQTAMAAELRRLRGLLSDLQRTLNRELAPSPGLGPLPHPGAALAPPDFFTTSVEVPCHQDIGCLHQPYPSKRLHAPGARRPEDPPGLVIQTDISHVLGPNGNPLSPAVIRGRACKPDG</sequence>
<dbReference type="AlphaFoldDB" id="A0A1Y1IM66"/>
<dbReference type="SUPFAM" id="SSF57959">
    <property type="entry name" value="Leucine zipper domain"/>
    <property type="match status" value="1"/>
</dbReference>
<protein>
    <submittedName>
        <fullName evidence="3">Basic-leucine zipper (BZIP) transcription factor family protein</fullName>
    </submittedName>
</protein>
<reference evidence="3 4" key="1">
    <citation type="journal article" date="2014" name="Nat. Commun.">
        <title>Klebsormidium flaccidum genome reveals primary factors for plant terrestrial adaptation.</title>
        <authorList>
            <person name="Hori K."/>
            <person name="Maruyama F."/>
            <person name="Fujisawa T."/>
            <person name="Togashi T."/>
            <person name="Yamamoto N."/>
            <person name="Seo M."/>
            <person name="Sato S."/>
            <person name="Yamada T."/>
            <person name="Mori H."/>
            <person name="Tajima N."/>
            <person name="Moriyama T."/>
            <person name="Ikeuchi M."/>
            <person name="Watanabe M."/>
            <person name="Wada H."/>
            <person name="Kobayashi K."/>
            <person name="Saito M."/>
            <person name="Masuda T."/>
            <person name="Sasaki-Sekimoto Y."/>
            <person name="Mashiguchi K."/>
            <person name="Awai K."/>
            <person name="Shimojima M."/>
            <person name="Masuda S."/>
            <person name="Iwai M."/>
            <person name="Nobusawa T."/>
            <person name="Narise T."/>
            <person name="Kondo S."/>
            <person name="Saito H."/>
            <person name="Sato R."/>
            <person name="Murakawa M."/>
            <person name="Ihara Y."/>
            <person name="Oshima-Yamada Y."/>
            <person name="Ohtaka K."/>
            <person name="Satoh M."/>
            <person name="Sonobe K."/>
            <person name="Ishii M."/>
            <person name="Ohtani R."/>
            <person name="Kanamori-Sato M."/>
            <person name="Honoki R."/>
            <person name="Miyazaki D."/>
            <person name="Mochizuki H."/>
            <person name="Umetsu J."/>
            <person name="Higashi K."/>
            <person name="Shibata D."/>
            <person name="Kamiya Y."/>
            <person name="Sato N."/>
            <person name="Nakamura Y."/>
            <person name="Tabata S."/>
            <person name="Ida S."/>
            <person name="Kurokawa K."/>
            <person name="Ohta H."/>
        </authorList>
    </citation>
    <scope>NUCLEOTIDE SEQUENCE [LARGE SCALE GENOMIC DNA]</scope>
    <source>
        <strain evidence="3 4">NIES-2285</strain>
    </source>
</reference>
<organism evidence="3 4">
    <name type="scientific">Klebsormidium nitens</name>
    <name type="common">Green alga</name>
    <name type="synonym">Ulothrix nitens</name>
    <dbReference type="NCBI Taxonomy" id="105231"/>
    <lineage>
        <taxon>Eukaryota</taxon>
        <taxon>Viridiplantae</taxon>
        <taxon>Streptophyta</taxon>
        <taxon>Klebsormidiophyceae</taxon>
        <taxon>Klebsormidiales</taxon>
        <taxon>Klebsormidiaceae</taxon>
        <taxon>Klebsormidium</taxon>
    </lineage>
</organism>
<dbReference type="InterPro" id="IPR046347">
    <property type="entry name" value="bZIP_sf"/>
</dbReference>
<dbReference type="GO" id="GO:0006357">
    <property type="term" value="P:regulation of transcription by RNA polymerase II"/>
    <property type="evidence" value="ECO:0000318"/>
    <property type="project" value="GO_Central"/>
</dbReference>
<dbReference type="GO" id="GO:0000981">
    <property type="term" value="F:DNA-binding transcription factor activity, RNA polymerase II-specific"/>
    <property type="evidence" value="ECO:0000318"/>
    <property type="project" value="GO_Central"/>
</dbReference>
<feature type="region of interest" description="Disordered" evidence="1">
    <location>
        <begin position="86"/>
        <end position="123"/>
    </location>
</feature>
<keyword evidence="4" id="KW-1185">Reference proteome</keyword>
<dbReference type="OrthoDB" id="1905076at2759"/>
<evidence type="ECO:0000259" key="2">
    <source>
        <dbReference type="SMART" id="SM00338"/>
    </source>
</evidence>
<feature type="domain" description="BZIP" evidence="2">
    <location>
        <begin position="99"/>
        <end position="172"/>
    </location>
</feature>
<accession>A0A1Y1IM66</accession>
<dbReference type="Pfam" id="PF07716">
    <property type="entry name" value="bZIP_2"/>
    <property type="match status" value="1"/>
</dbReference>
<dbReference type="InterPro" id="IPR031106">
    <property type="entry name" value="C/EBP"/>
</dbReference>
<name>A0A1Y1IM66_KLENI</name>
<dbReference type="OMA" id="EQVYCLH"/>
<dbReference type="Gene3D" id="1.20.5.170">
    <property type="match status" value="1"/>
</dbReference>